<feature type="domain" description="TauD/TfdA-like" evidence="2">
    <location>
        <begin position="50"/>
        <end position="301"/>
    </location>
</feature>
<dbReference type="AlphaFoldDB" id="A0A2N3NF89"/>
<keyword evidence="1" id="KW-0560">Oxidoreductase</keyword>
<organism evidence="3 4">
    <name type="scientific">Lomentospora prolificans</name>
    <dbReference type="NCBI Taxonomy" id="41688"/>
    <lineage>
        <taxon>Eukaryota</taxon>
        <taxon>Fungi</taxon>
        <taxon>Dikarya</taxon>
        <taxon>Ascomycota</taxon>
        <taxon>Pezizomycotina</taxon>
        <taxon>Sordariomycetes</taxon>
        <taxon>Hypocreomycetidae</taxon>
        <taxon>Microascales</taxon>
        <taxon>Microascaceae</taxon>
        <taxon>Lomentospora</taxon>
    </lineage>
</organism>
<dbReference type="VEuPathDB" id="FungiDB:jhhlp_002818"/>
<dbReference type="InParanoid" id="A0A2N3NF89"/>
<protein>
    <recommendedName>
        <fullName evidence="2">TauD/TfdA-like domain-containing protein</fullName>
    </recommendedName>
</protein>
<name>A0A2N3NF89_9PEZI</name>
<dbReference type="Proteomes" id="UP000233524">
    <property type="component" value="Unassembled WGS sequence"/>
</dbReference>
<evidence type="ECO:0000313" key="4">
    <source>
        <dbReference type="Proteomes" id="UP000233524"/>
    </source>
</evidence>
<evidence type="ECO:0000256" key="1">
    <source>
        <dbReference type="ARBA" id="ARBA00023002"/>
    </source>
</evidence>
<dbReference type="OrthoDB" id="272271at2759"/>
<accession>A0A2N3NF89</accession>
<dbReference type="InterPro" id="IPR042098">
    <property type="entry name" value="TauD-like_sf"/>
</dbReference>
<keyword evidence="4" id="KW-1185">Reference proteome</keyword>
<dbReference type="InterPro" id="IPR003819">
    <property type="entry name" value="TauD/TfdA-like"/>
</dbReference>
<dbReference type="Pfam" id="PF02668">
    <property type="entry name" value="TauD"/>
    <property type="match status" value="1"/>
</dbReference>
<dbReference type="PANTHER" id="PTHR10696:SF54">
    <property type="entry name" value="FAMILY OXIDOREDUCTASE, PUTATIVE (AFU_ORTHOLOGUE AFUA_4G13850)-RELATED"/>
    <property type="match status" value="1"/>
</dbReference>
<dbReference type="STRING" id="41688.A0A2N3NF89"/>
<reference evidence="3 4" key="1">
    <citation type="journal article" date="2017" name="G3 (Bethesda)">
        <title>First Draft Genome Sequence of the Pathogenic Fungus Lomentospora prolificans (Formerly Scedosporium prolificans).</title>
        <authorList>
            <person name="Luo R."/>
            <person name="Zimin A."/>
            <person name="Workman R."/>
            <person name="Fan Y."/>
            <person name="Pertea G."/>
            <person name="Grossman N."/>
            <person name="Wear M.P."/>
            <person name="Jia B."/>
            <person name="Miller H."/>
            <person name="Casadevall A."/>
            <person name="Timp W."/>
            <person name="Zhang S.X."/>
            <person name="Salzberg S.L."/>
        </authorList>
    </citation>
    <scope>NUCLEOTIDE SEQUENCE [LARGE SCALE GENOMIC DNA]</scope>
    <source>
        <strain evidence="3 4">JHH-5317</strain>
    </source>
</reference>
<comment type="caution">
    <text evidence="3">The sequence shown here is derived from an EMBL/GenBank/DDBJ whole genome shotgun (WGS) entry which is preliminary data.</text>
</comment>
<dbReference type="Gene3D" id="3.60.130.10">
    <property type="entry name" value="Clavaminate synthase-like"/>
    <property type="match status" value="1"/>
</dbReference>
<dbReference type="InterPro" id="IPR050411">
    <property type="entry name" value="AlphaKG_dependent_hydroxylases"/>
</dbReference>
<gene>
    <name evidence="3" type="ORF">jhhlp_002818</name>
</gene>
<sequence>MFDQPIIQGPLVWDGSLKNSSELFTMVISKEDHSEIDCALQTFKSNEVCPSNFPLPKLQKRLQRAKEEIHSGVGFFVIRGIEQSKYSAEDSVVIYLGIARYIGDRLGFQDRDGNVLCHVTDSRAWTVPKELRHGIHSNSSLPFHNDMGCDILCLQVRQSALSGGGTYLVSGATIFNDLVQSKPDVIQTLFERKWPVQISGQKGNYILAPLMKFHDGKLMTNVDPGRLGPHQSPAAKTSDVPSLTEPQKLALGALMECAKRHELSVPLNTGDILFVNNWAIMHRRDSYDDDADSSRHLVRLWLRDSQMAWAVPEDMKMAWKAAYERREEDGIYAIHPMPEYKAPRYTAGSAAFMIEDSDVE</sequence>
<evidence type="ECO:0000259" key="2">
    <source>
        <dbReference type="Pfam" id="PF02668"/>
    </source>
</evidence>
<proteinExistence type="predicted"/>
<dbReference type="EMBL" id="NLAX01000008">
    <property type="protein sequence ID" value="PKS11057.1"/>
    <property type="molecule type" value="Genomic_DNA"/>
</dbReference>
<dbReference type="PANTHER" id="PTHR10696">
    <property type="entry name" value="GAMMA-BUTYROBETAINE HYDROXYLASE-RELATED"/>
    <property type="match status" value="1"/>
</dbReference>
<dbReference type="GO" id="GO:0016491">
    <property type="term" value="F:oxidoreductase activity"/>
    <property type="evidence" value="ECO:0007669"/>
    <property type="project" value="UniProtKB-KW"/>
</dbReference>
<evidence type="ECO:0000313" key="3">
    <source>
        <dbReference type="EMBL" id="PKS11057.1"/>
    </source>
</evidence>
<dbReference type="SUPFAM" id="SSF51197">
    <property type="entry name" value="Clavaminate synthase-like"/>
    <property type="match status" value="1"/>
</dbReference>